<keyword evidence="1" id="KW-0472">Membrane</keyword>
<feature type="transmembrane region" description="Helical" evidence="1">
    <location>
        <begin position="65"/>
        <end position="85"/>
    </location>
</feature>
<dbReference type="RefSeq" id="WP_147188969.1">
    <property type="nucleotide sequence ID" value="NZ_CP042435.1"/>
</dbReference>
<dbReference type="AlphaFoldDB" id="A0A5B8V8K0"/>
<evidence type="ECO:0000313" key="2">
    <source>
        <dbReference type="EMBL" id="QEC67161.1"/>
    </source>
</evidence>
<proteinExistence type="predicted"/>
<dbReference type="Proteomes" id="UP000321533">
    <property type="component" value="Chromosome"/>
</dbReference>
<accession>A0A5B8V8K0</accession>
<protein>
    <submittedName>
        <fullName evidence="2">Uncharacterized protein</fullName>
    </submittedName>
</protein>
<dbReference type="KEGG" id="pgin:FRZ67_07590"/>
<reference evidence="2 3" key="1">
    <citation type="journal article" date="2016" name="Int. J. Syst. Evol. Microbiol.">
        <title>Panacibacter ginsenosidivorans gen. nov., sp. nov., with ginsenoside converting activity isolated from soil of a ginseng field.</title>
        <authorList>
            <person name="Siddiqi M.Z."/>
            <person name="Muhammad Shafi S."/>
            <person name="Choi K.D."/>
            <person name="Im W.T."/>
        </authorList>
    </citation>
    <scope>NUCLEOTIDE SEQUENCE [LARGE SCALE GENOMIC DNA]</scope>
    <source>
        <strain evidence="2 3">Gsoil1550</strain>
    </source>
</reference>
<dbReference type="OrthoDB" id="9942694at2"/>
<gene>
    <name evidence="2" type="ORF">FRZ67_07590</name>
</gene>
<keyword evidence="1" id="KW-1133">Transmembrane helix</keyword>
<feature type="transmembrane region" description="Helical" evidence="1">
    <location>
        <begin position="92"/>
        <end position="111"/>
    </location>
</feature>
<dbReference type="EMBL" id="CP042435">
    <property type="protein sequence ID" value="QEC67161.1"/>
    <property type="molecule type" value="Genomic_DNA"/>
</dbReference>
<evidence type="ECO:0000256" key="1">
    <source>
        <dbReference type="SAM" id="Phobius"/>
    </source>
</evidence>
<keyword evidence="1" id="KW-0812">Transmembrane</keyword>
<feature type="transmembrane region" description="Helical" evidence="1">
    <location>
        <begin position="117"/>
        <end position="138"/>
    </location>
</feature>
<keyword evidence="3" id="KW-1185">Reference proteome</keyword>
<sequence length="152" mass="17806">MRHILWSKMNTSKKLKIWTIITQAFILVGFGHGILFFLIIEILWFPYFNKEHFSFDLNASFENHLPVAGLLTLLGQCAFIISILLKNYKIKMTLQILGFVLFWVSIFYFVYNIEESPGVHFATITFFPFVISTIIAFAGKPISKFYKYIFKK</sequence>
<organism evidence="2 3">
    <name type="scientific">Panacibacter ginsenosidivorans</name>
    <dbReference type="NCBI Taxonomy" id="1813871"/>
    <lineage>
        <taxon>Bacteria</taxon>
        <taxon>Pseudomonadati</taxon>
        <taxon>Bacteroidota</taxon>
        <taxon>Chitinophagia</taxon>
        <taxon>Chitinophagales</taxon>
        <taxon>Chitinophagaceae</taxon>
        <taxon>Panacibacter</taxon>
    </lineage>
</organism>
<feature type="transmembrane region" description="Helical" evidence="1">
    <location>
        <begin position="20"/>
        <end position="45"/>
    </location>
</feature>
<evidence type="ECO:0000313" key="3">
    <source>
        <dbReference type="Proteomes" id="UP000321533"/>
    </source>
</evidence>
<name>A0A5B8V8K0_9BACT</name>